<accession>A0A381PUH5</accession>
<evidence type="ECO:0008006" key="5">
    <source>
        <dbReference type="Google" id="ProtNLM"/>
    </source>
</evidence>
<protein>
    <recommendedName>
        <fullName evidence="5">Peptidylamidoglycolate lyase</fullName>
    </recommendedName>
</protein>
<dbReference type="CDD" id="cd14958">
    <property type="entry name" value="NHL_PAL_like"/>
    <property type="match status" value="1"/>
</dbReference>
<sequence length="361" mass="38485">MISLARTSWVTVSLLSTFLIFSGGLLAQKVTNPTNEHPNPYRTINDFFDLPEDREWGSTSAVEIDSDGESIWVAERCSSNSCALSDADPIIKYDKDGNIVTSFGGGMIIWPHGIHVDGYGNVWVTDARAASPAELAQNPDAAGKGHTVYKFSSEGEVLLVLGTPGVAGNGSGPLLNSPNDVVTGPDGSIYVGDGHGGQGANADLSTVARIAKFDRHGRFLESWGSIGTEPGKFRTPHSLAFDSQGRLFVADRGNVRIQIFTQEGDFIDEWHQFGRLSGIYIDADDVLYAADSESSATSNPGWRRGIRVGSAITGHVFSFIPDPARSPGGTSAAEGVAADKHGNVYGAEVGPRQLVKYVREN</sequence>
<dbReference type="AlphaFoldDB" id="A0A381PUH5"/>
<dbReference type="EMBL" id="UINC01001099">
    <property type="protein sequence ID" value="SUZ70721.1"/>
    <property type="molecule type" value="Genomic_DNA"/>
</dbReference>
<dbReference type="InterPro" id="IPR011042">
    <property type="entry name" value="6-blade_b-propeller_TolB-like"/>
</dbReference>
<evidence type="ECO:0000256" key="2">
    <source>
        <dbReference type="ARBA" id="ARBA00022737"/>
    </source>
</evidence>
<keyword evidence="1" id="KW-0732">Signal</keyword>
<proteinExistence type="predicted"/>
<evidence type="ECO:0000313" key="4">
    <source>
        <dbReference type="EMBL" id="SUZ70721.1"/>
    </source>
</evidence>
<reference evidence="4" key="1">
    <citation type="submission" date="2018-05" db="EMBL/GenBank/DDBJ databases">
        <authorList>
            <person name="Lanie J.A."/>
            <person name="Ng W.-L."/>
            <person name="Kazmierczak K.M."/>
            <person name="Andrzejewski T.M."/>
            <person name="Davidsen T.M."/>
            <person name="Wayne K.J."/>
            <person name="Tettelin H."/>
            <person name="Glass J.I."/>
            <person name="Rusch D."/>
            <person name="Podicherti R."/>
            <person name="Tsui H.-C.T."/>
            <person name="Winkler M.E."/>
        </authorList>
    </citation>
    <scope>NUCLEOTIDE SEQUENCE</scope>
</reference>
<organism evidence="4">
    <name type="scientific">marine metagenome</name>
    <dbReference type="NCBI Taxonomy" id="408172"/>
    <lineage>
        <taxon>unclassified sequences</taxon>
        <taxon>metagenomes</taxon>
        <taxon>ecological metagenomes</taxon>
    </lineage>
</organism>
<dbReference type="SUPFAM" id="SSF63829">
    <property type="entry name" value="Calcium-dependent phosphotriesterase"/>
    <property type="match status" value="1"/>
</dbReference>
<evidence type="ECO:0000256" key="3">
    <source>
        <dbReference type="ARBA" id="ARBA00023180"/>
    </source>
</evidence>
<name>A0A381PUH5_9ZZZZ</name>
<dbReference type="Pfam" id="PF01436">
    <property type="entry name" value="NHL"/>
    <property type="match status" value="1"/>
</dbReference>
<dbReference type="InterPro" id="IPR001258">
    <property type="entry name" value="NHL_repeat"/>
</dbReference>
<dbReference type="PANTHER" id="PTHR10680">
    <property type="entry name" value="PEPTIDYL-GLYCINE ALPHA-AMIDATING MONOOXYGENASE"/>
    <property type="match status" value="1"/>
</dbReference>
<gene>
    <name evidence="4" type="ORF">METZ01_LOCUS23575</name>
</gene>
<evidence type="ECO:0000256" key="1">
    <source>
        <dbReference type="ARBA" id="ARBA00022729"/>
    </source>
</evidence>
<keyword evidence="2" id="KW-0677">Repeat</keyword>
<dbReference type="Gene3D" id="2.120.10.30">
    <property type="entry name" value="TolB, C-terminal domain"/>
    <property type="match status" value="1"/>
</dbReference>
<keyword evidence="3" id="KW-0325">Glycoprotein</keyword>
<dbReference type="PROSITE" id="PS51125">
    <property type="entry name" value="NHL"/>
    <property type="match status" value="1"/>
</dbReference>